<dbReference type="InterPro" id="IPR000343">
    <property type="entry name" value="4pyrrol_synth_GluRdtase"/>
</dbReference>
<comment type="catalytic activity">
    <reaction evidence="7 8 13">
        <text>(S)-4-amino-5-oxopentanoate + tRNA(Glu) + NADP(+) = L-glutamyl-tRNA(Glu) + NADPH + H(+)</text>
        <dbReference type="Rhea" id="RHEA:12344"/>
        <dbReference type="Rhea" id="RHEA-COMP:9663"/>
        <dbReference type="Rhea" id="RHEA-COMP:9680"/>
        <dbReference type="ChEBI" id="CHEBI:15378"/>
        <dbReference type="ChEBI" id="CHEBI:57501"/>
        <dbReference type="ChEBI" id="CHEBI:57783"/>
        <dbReference type="ChEBI" id="CHEBI:58349"/>
        <dbReference type="ChEBI" id="CHEBI:78442"/>
        <dbReference type="ChEBI" id="CHEBI:78520"/>
        <dbReference type="EC" id="1.2.1.70"/>
    </reaction>
</comment>
<dbReference type="InterPro" id="IPR006151">
    <property type="entry name" value="Shikm_DH/Glu-tRNA_Rdtase"/>
</dbReference>
<dbReference type="RefSeq" id="WP_089880300.1">
    <property type="nucleotide sequence ID" value="NZ_FOYS01000003.1"/>
</dbReference>
<evidence type="ECO:0000313" key="19">
    <source>
        <dbReference type="Proteomes" id="UP000243250"/>
    </source>
</evidence>
<dbReference type="NCBIfam" id="TIGR01035">
    <property type="entry name" value="hemA"/>
    <property type="match status" value="1"/>
</dbReference>
<dbReference type="Pfam" id="PF05201">
    <property type="entry name" value="GlutR_N"/>
    <property type="match status" value="1"/>
</dbReference>
<dbReference type="Proteomes" id="UP000243250">
    <property type="component" value="Unassembled WGS sequence"/>
</dbReference>
<keyword evidence="5 8" id="KW-0560">Oxidoreductase</keyword>
<accession>A0A1I6HDA2</accession>
<comment type="similarity">
    <text evidence="2 8 13">Belongs to the glutamyl-tRNA reductase family.</text>
</comment>
<dbReference type="SUPFAM" id="SSF69075">
    <property type="entry name" value="Glutamyl tRNA-reductase dimerization domain"/>
    <property type="match status" value="1"/>
</dbReference>
<evidence type="ECO:0000256" key="11">
    <source>
        <dbReference type="PIRSR" id="PIRSR000445-3"/>
    </source>
</evidence>
<evidence type="ECO:0000256" key="10">
    <source>
        <dbReference type="PIRSR" id="PIRSR000445-2"/>
    </source>
</evidence>
<dbReference type="InterPro" id="IPR015895">
    <property type="entry name" value="4pyrrol_synth_GluRdtase_N"/>
</dbReference>
<comment type="function">
    <text evidence="8">Catalyzes the NADPH-dependent reduction of glutamyl-tRNA(Glu) to glutamate 1-semialdehyde (GSA).</text>
</comment>
<dbReference type="Pfam" id="PF01488">
    <property type="entry name" value="Shikimate_DH"/>
    <property type="match status" value="1"/>
</dbReference>
<dbReference type="GO" id="GO:0019353">
    <property type="term" value="P:protoporphyrinogen IX biosynthetic process from glutamate"/>
    <property type="evidence" value="ECO:0007669"/>
    <property type="project" value="TreeGrafter"/>
</dbReference>
<dbReference type="HAMAP" id="MF_00087">
    <property type="entry name" value="Glu_tRNA_reductase"/>
    <property type="match status" value="1"/>
</dbReference>
<feature type="domain" description="Glutamyl-tRNA reductase N-terminal" evidence="17">
    <location>
        <begin position="10"/>
        <end position="151"/>
    </location>
</feature>
<dbReference type="STRING" id="555875.SAMN04488124_2088"/>
<feature type="site" description="Important for activity" evidence="8 12">
    <location>
        <position position="94"/>
    </location>
</feature>
<evidence type="ECO:0000256" key="12">
    <source>
        <dbReference type="PIRSR" id="PIRSR000445-4"/>
    </source>
</evidence>
<proteinExistence type="inferred from homology"/>
<evidence type="ECO:0000259" key="17">
    <source>
        <dbReference type="Pfam" id="PF05201"/>
    </source>
</evidence>
<keyword evidence="4 8" id="KW-0521">NADP</keyword>
<name>A0A1I6HDA2_9EURY</name>
<dbReference type="SUPFAM" id="SSF51735">
    <property type="entry name" value="NAD(P)-binding Rossmann-fold domains"/>
    <property type="match status" value="1"/>
</dbReference>
<evidence type="ECO:0000256" key="4">
    <source>
        <dbReference type="ARBA" id="ARBA00022857"/>
    </source>
</evidence>
<evidence type="ECO:0000256" key="14">
    <source>
        <dbReference type="SAM" id="MobiDB-lite"/>
    </source>
</evidence>
<feature type="active site" description="Nucleophile" evidence="8 9">
    <location>
        <position position="52"/>
    </location>
</feature>
<feature type="region of interest" description="Disordered" evidence="14">
    <location>
        <begin position="415"/>
        <end position="460"/>
    </location>
</feature>
<feature type="binding site" evidence="8 10">
    <location>
        <position position="104"/>
    </location>
    <ligand>
        <name>substrate</name>
    </ligand>
</feature>
<dbReference type="PANTHER" id="PTHR43013:SF1">
    <property type="entry name" value="GLUTAMYL-TRNA REDUCTASE"/>
    <property type="match status" value="1"/>
</dbReference>
<feature type="binding site" evidence="8 10">
    <location>
        <position position="115"/>
    </location>
    <ligand>
        <name>substrate</name>
    </ligand>
</feature>
<evidence type="ECO:0000256" key="8">
    <source>
        <dbReference type="HAMAP-Rule" id="MF_00087"/>
    </source>
</evidence>
<dbReference type="InterPro" id="IPR036291">
    <property type="entry name" value="NAD(P)-bd_dom_sf"/>
</dbReference>
<gene>
    <name evidence="8" type="primary">hemA</name>
    <name evidence="18" type="ORF">SAMN04488124_2088</name>
</gene>
<dbReference type="UniPathway" id="UPA00251">
    <property type="reaction ID" value="UER00316"/>
</dbReference>
<evidence type="ECO:0000256" key="5">
    <source>
        <dbReference type="ARBA" id="ARBA00023002"/>
    </source>
</evidence>
<dbReference type="PROSITE" id="PS00747">
    <property type="entry name" value="GLUTR"/>
    <property type="match status" value="1"/>
</dbReference>
<evidence type="ECO:0000256" key="1">
    <source>
        <dbReference type="ARBA" id="ARBA00005059"/>
    </source>
</evidence>
<dbReference type="InterPro" id="IPR015896">
    <property type="entry name" value="4pyrrol_synth_GluRdtase_dimer"/>
</dbReference>
<dbReference type="Gene3D" id="3.30.460.30">
    <property type="entry name" value="Glutamyl-tRNA reductase, N-terminal domain"/>
    <property type="match status" value="1"/>
</dbReference>
<comment type="domain">
    <text evidence="8">Possesses an unusual extended V-shaped dimeric structure with each monomer consisting of three distinct domains arranged along a curved 'spinal' alpha-helix. The N-terminal catalytic domain specifically recognizes the glutamate moiety of the substrate. The second domain is the NADPH-binding domain, and the third C-terminal domain is responsible for dimerization.</text>
</comment>
<dbReference type="InterPro" id="IPR018214">
    <property type="entry name" value="GluRdtase_CS"/>
</dbReference>
<evidence type="ECO:0000256" key="3">
    <source>
        <dbReference type="ARBA" id="ARBA00012970"/>
    </source>
</evidence>
<evidence type="ECO:0000256" key="6">
    <source>
        <dbReference type="ARBA" id="ARBA00023244"/>
    </source>
</evidence>
<dbReference type="EMBL" id="FOYS01000003">
    <property type="protein sequence ID" value="SFR52429.1"/>
    <property type="molecule type" value="Genomic_DNA"/>
</dbReference>
<protein>
    <recommendedName>
        <fullName evidence="3 8">Glutamyl-tRNA reductase</fullName>
        <shortName evidence="8">GluTR</shortName>
        <ecNumber evidence="3 8">1.2.1.70</ecNumber>
    </recommendedName>
</protein>
<dbReference type="SUPFAM" id="SSF69742">
    <property type="entry name" value="Glutamyl tRNA-reductase catalytic, N-terminal domain"/>
    <property type="match status" value="1"/>
</dbReference>
<dbReference type="GO" id="GO:0050661">
    <property type="term" value="F:NADP binding"/>
    <property type="evidence" value="ECO:0007669"/>
    <property type="project" value="InterPro"/>
</dbReference>
<dbReference type="GO" id="GO:0008883">
    <property type="term" value="F:glutamyl-tRNA reductase activity"/>
    <property type="evidence" value="ECO:0007669"/>
    <property type="project" value="UniProtKB-UniRule"/>
</dbReference>
<dbReference type="Pfam" id="PF00745">
    <property type="entry name" value="GlutR_dimer"/>
    <property type="match status" value="1"/>
</dbReference>
<feature type="binding site" evidence="8 10">
    <location>
        <begin position="51"/>
        <end position="54"/>
    </location>
    <ligand>
        <name>substrate</name>
    </ligand>
</feature>
<dbReference type="PANTHER" id="PTHR43013">
    <property type="entry name" value="GLUTAMYL-TRNA REDUCTASE"/>
    <property type="match status" value="1"/>
</dbReference>
<dbReference type="Gene3D" id="3.40.50.720">
    <property type="entry name" value="NAD(P)-binding Rossmann-like Domain"/>
    <property type="match status" value="1"/>
</dbReference>
<keyword evidence="6 8" id="KW-0627">Porphyrin biosynthesis</keyword>
<dbReference type="CDD" id="cd05213">
    <property type="entry name" value="NAD_bind_Glutamyl_tRNA_reduct"/>
    <property type="match status" value="1"/>
</dbReference>
<keyword evidence="19" id="KW-1185">Reference proteome</keyword>
<dbReference type="EC" id="1.2.1.70" evidence="3 8"/>
<feature type="domain" description="Tetrapyrrole biosynthesis glutamyl-tRNA reductase dimerisation" evidence="15">
    <location>
        <begin position="316"/>
        <end position="415"/>
    </location>
</feature>
<dbReference type="InterPro" id="IPR036453">
    <property type="entry name" value="GluRdtase_dimer_dom_sf"/>
</dbReference>
<dbReference type="InterPro" id="IPR036343">
    <property type="entry name" value="GluRdtase_N_sf"/>
</dbReference>
<evidence type="ECO:0000259" key="16">
    <source>
        <dbReference type="Pfam" id="PF01488"/>
    </source>
</evidence>
<feature type="binding site" evidence="8 10">
    <location>
        <begin position="109"/>
        <end position="111"/>
    </location>
    <ligand>
        <name>substrate</name>
    </ligand>
</feature>
<dbReference type="PIRSF" id="PIRSF000445">
    <property type="entry name" value="4pyrrol_synth_GluRdtase"/>
    <property type="match status" value="1"/>
</dbReference>
<dbReference type="FunFam" id="3.30.460.30:FF:000001">
    <property type="entry name" value="Glutamyl-tRNA reductase"/>
    <property type="match status" value="1"/>
</dbReference>
<feature type="binding site" evidence="8 11">
    <location>
        <begin position="183"/>
        <end position="188"/>
    </location>
    <ligand>
        <name>NADP(+)</name>
        <dbReference type="ChEBI" id="CHEBI:58349"/>
    </ligand>
</feature>
<evidence type="ECO:0000256" key="2">
    <source>
        <dbReference type="ARBA" id="ARBA00005916"/>
    </source>
</evidence>
<dbReference type="OrthoDB" id="4562at2157"/>
<evidence type="ECO:0000256" key="13">
    <source>
        <dbReference type="RuleBase" id="RU000584"/>
    </source>
</evidence>
<reference evidence="19" key="1">
    <citation type="submission" date="2016-10" db="EMBL/GenBank/DDBJ databases">
        <authorList>
            <person name="Varghese N."/>
            <person name="Submissions S."/>
        </authorList>
    </citation>
    <scope>NUCLEOTIDE SEQUENCE [LARGE SCALE GENOMIC DNA]</scope>
    <source>
        <strain evidence="19">CGMCC 1.8711</strain>
    </source>
</reference>
<evidence type="ECO:0000313" key="18">
    <source>
        <dbReference type="EMBL" id="SFR52429.1"/>
    </source>
</evidence>
<comment type="subunit">
    <text evidence="8">Homodimer.</text>
</comment>
<comment type="pathway">
    <text evidence="1 8 13">Porphyrin-containing compound metabolism; protoporphyrin-IX biosynthesis; 5-aminolevulinate from L-glutamyl-tRNA(Glu): step 1/2.</text>
</comment>
<organism evidence="18 19">
    <name type="scientific">Halogeometricum limi</name>
    <dbReference type="NCBI Taxonomy" id="555875"/>
    <lineage>
        <taxon>Archaea</taxon>
        <taxon>Methanobacteriati</taxon>
        <taxon>Methanobacteriota</taxon>
        <taxon>Stenosarchaea group</taxon>
        <taxon>Halobacteria</taxon>
        <taxon>Halobacteriales</taxon>
        <taxon>Haloferacaceae</taxon>
        <taxon>Halogeometricum</taxon>
    </lineage>
</organism>
<comment type="miscellaneous">
    <text evidence="8">During catalysis, the active site Cys acts as a nucleophile attacking the alpha-carbonyl group of tRNA-bound glutamate with the formation of a thioester intermediate between enzyme and glutamate, and the concomitant release of tRNA(Glu). The thioester intermediate is finally reduced by direct hydride transfer from NADPH, to form the product GSA.</text>
</comment>
<sequence length="460" mass="48522">MRNGGVISGVRVAHDRATVDEIASASTDDVRSAVESLLARDGVSEAFALQTCNRAEAYVVTDAQAVGRRALDDFAPDVRDAAVVDTNHEQSLRHLMRVAAGLESLVLGEDQILGQLKRAFEEARSVGGIGRMLDDAVTKAIHVGERARTETAINEGAVSLGSAAVRLAESETAVAGQTALVVGAGEMGTLAAKSLAAAGVDELLVANRTVPHAEHVAAEIEESTPELSARAVPLAAVSDAVADASVVVSATGSPDYVLSPAHLDTGSETTLIDLAQPRDVDPAVAEVPGVSLHDIDGLESVTEETRARRREAADRVESMIDDEFERLLDAFKRKRADRAISGMYEAAERVKQREVDTALSKLDAQGELTDEQRETVSALADALVGQLLSAPTKSLREAAVEDDWDTIQTAMTLFDPDFGGADASTDAPSGPREGMPENLPDEIPEDADVPRHVVESLADD</sequence>
<feature type="domain" description="Quinate/shikimate 5-dehydrogenase/glutamyl-tRNA reductase" evidence="16">
    <location>
        <begin position="167"/>
        <end position="301"/>
    </location>
</feature>
<evidence type="ECO:0000259" key="15">
    <source>
        <dbReference type="Pfam" id="PF00745"/>
    </source>
</evidence>
<evidence type="ECO:0000256" key="7">
    <source>
        <dbReference type="ARBA" id="ARBA00047464"/>
    </source>
</evidence>
<evidence type="ECO:0000256" key="9">
    <source>
        <dbReference type="PIRSR" id="PIRSR000445-1"/>
    </source>
</evidence>
<dbReference type="AlphaFoldDB" id="A0A1I6HDA2"/>